<dbReference type="EMBL" id="JAOL01000098">
    <property type="protein sequence ID" value="EUA90784.1"/>
    <property type="molecule type" value="Genomic_DNA"/>
</dbReference>
<comment type="caution">
    <text evidence="1">The sequence shown here is derived from an EMBL/GenBank/DDBJ whole genome shotgun (WGS) entry which is preliminary data.</text>
</comment>
<organism evidence="1 2">
    <name type="scientific">Mycobacterium ulcerans str. Harvey</name>
    <dbReference type="NCBI Taxonomy" id="1299332"/>
    <lineage>
        <taxon>Bacteria</taxon>
        <taxon>Bacillati</taxon>
        <taxon>Actinomycetota</taxon>
        <taxon>Actinomycetes</taxon>
        <taxon>Mycobacteriales</taxon>
        <taxon>Mycobacteriaceae</taxon>
        <taxon>Mycobacterium</taxon>
        <taxon>Mycobacterium ulcerans group</taxon>
    </lineage>
</organism>
<evidence type="ECO:0000313" key="2">
    <source>
        <dbReference type="Proteomes" id="UP000020681"/>
    </source>
</evidence>
<gene>
    <name evidence="1" type="ORF">I551_2741</name>
</gene>
<keyword evidence="2" id="KW-1185">Reference proteome</keyword>
<accession>A0ABN0R1H2</accession>
<dbReference type="Proteomes" id="UP000020681">
    <property type="component" value="Unassembled WGS sequence"/>
</dbReference>
<evidence type="ECO:0000313" key="1">
    <source>
        <dbReference type="EMBL" id="EUA90784.1"/>
    </source>
</evidence>
<reference evidence="1 2" key="1">
    <citation type="submission" date="2014-01" db="EMBL/GenBank/DDBJ databases">
        <authorList>
            <person name="Dobos K."/>
            <person name="Lenaerts A."/>
            <person name="Ordway D."/>
            <person name="DeGroote M.A."/>
            <person name="Parker T."/>
            <person name="Sizemore C."/>
            <person name="Tallon L.J."/>
            <person name="Sadzewicz L.K."/>
            <person name="Sengamalay N."/>
            <person name="Fraser C.M."/>
            <person name="Hine E."/>
            <person name="Shefchek K.A."/>
            <person name="Das S.P."/>
            <person name="Tettelin H."/>
        </authorList>
    </citation>
    <scope>NUCLEOTIDE SEQUENCE [LARGE SCALE GENOMIC DNA]</scope>
    <source>
        <strain evidence="1 2">Harvey</strain>
    </source>
</reference>
<sequence length="40" mass="4196">MSCGAGQGAVVACRGHRDFGTHGCRRRMMRSELLAAAGMS</sequence>
<proteinExistence type="predicted"/>
<name>A0ABN0R1H2_MYCUL</name>
<protein>
    <submittedName>
        <fullName evidence="1">Uncharacterized protein</fullName>
    </submittedName>
</protein>